<dbReference type="PANTHER" id="PTHR36530">
    <property type="entry name" value="INHIBITOR OF CYSTEINE PEPTIDASE"/>
    <property type="match status" value="1"/>
</dbReference>
<dbReference type="InterPro" id="IPR052781">
    <property type="entry name" value="Cys_protease_inhibitor_I42"/>
</dbReference>
<evidence type="ECO:0000256" key="1">
    <source>
        <dbReference type="ARBA" id="ARBA00022690"/>
    </source>
</evidence>
<comment type="caution">
    <text evidence="4">The sequence shown here is derived from an EMBL/GenBank/DDBJ whole genome shotgun (WGS) entry which is preliminary data.</text>
</comment>
<evidence type="ECO:0000256" key="2">
    <source>
        <dbReference type="ARBA" id="ARBA00022704"/>
    </source>
</evidence>
<proteinExistence type="predicted"/>
<gene>
    <name evidence="4" type="ORF">H3V53_01220</name>
</gene>
<reference evidence="4 5" key="1">
    <citation type="journal article" date="2022" name="Arch. Microbiol.">
        <title>Paraburkholderia bengalensis sp. nov. isolated from roots of Oryza sativa, IR64.</title>
        <authorList>
            <person name="Nag P."/>
            <person name="Mondal N."/>
            <person name="Sarkar J."/>
            <person name="Das S."/>
        </authorList>
    </citation>
    <scope>NUCLEOTIDE SEQUENCE [LARGE SCALE GENOMIC DNA]</scope>
    <source>
        <strain evidence="4 5">IR64_4_BI</strain>
    </source>
</reference>
<dbReference type="Pfam" id="PF09394">
    <property type="entry name" value="Inhibitor_I42"/>
    <property type="match status" value="1"/>
</dbReference>
<dbReference type="Gene3D" id="2.60.40.2020">
    <property type="match status" value="1"/>
</dbReference>
<accession>A0ABU8IKJ7</accession>
<evidence type="ECO:0000313" key="4">
    <source>
        <dbReference type="EMBL" id="MEI5995883.1"/>
    </source>
</evidence>
<organism evidence="4 5">
    <name type="scientific">Paraburkholderia bengalensis</name>
    <dbReference type="NCBI Taxonomy" id="2747562"/>
    <lineage>
        <taxon>Bacteria</taxon>
        <taxon>Pseudomonadati</taxon>
        <taxon>Pseudomonadota</taxon>
        <taxon>Betaproteobacteria</taxon>
        <taxon>Burkholderiales</taxon>
        <taxon>Burkholderiaceae</taxon>
        <taxon>Paraburkholderia</taxon>
    </lineage>
</organism>
<keyword evidence="5" id="KW-1185">Reference proteome</keyword>
<keyword evidence="1 4" id="KW-0646">Protease inhibitor</keyword>
<evidence type="ECO:0000313" key="5">
    <source>
        <dbReference type="Proteomes" id="UP001386437"/>
    </source>
</evidence>
<dbReference type="SUPFAM" id="SSF141066">
    <property type="entry name" value="ICP-like"/>
    <property type="match status" value="1"/>
</dbReference>
<dbReference type="PANTHER" id="PTHR36530:SF1">
    <property type="entry name" value="AMOEBIASIN-1"/>
    <property type="match status" value="1"/>
</dbReference>
<dbReference type="InterPro" id="IPR036331">
    <property type="entry name" value="Chagasin-like_sf"/>
</dbReference>
<dbReference type="RefSeq" id="WP_336596347.1">
    <property type="nucleotide sequence ID" value="NZ_JACFYJ010000001.1"/>
</dbReference>
<dbReference type="Proteomes" id="UP001386437">
    <property type="component" value="Unassembled WGS sequence"/>
</dbReference>
<sequence length="143" mass="15559">MVVGVRRVIFCTAFTWLVGCSATGTHREDGVRTVDIATTEITLSDKGRDVAIKSGQRVTIKLEETPGTGYRWGLAADVPRILRLIGSRYIAPTGAQLGKPGISEWTFEALGSGDGQLYLKRSRSWESNSTGSADFEITVHVTR</sequence>
<dbReference type="InterPro" id="IPR018990">
    <property type="entry name" value="Prot_inh_I42_chagasin"/>
</dbReference>
<protein>
    <submittedName>
        <fullName evidence="4">Protease inhibitor I42 family protein</fullName>
    </submittedName>
</protein>
<dbReference type="GO" id="GO:0030414">
    <property type="term" value="F:peptidase inhibitor activity"/>
    <property type="evidence" value="ECO:0007669"/>
    <property type="project" value="UniProtKB-KW"/>
</dbReference>
<dbReference type="EMBL" id="JACFYJ010000001">
    <property type="protein sequence ID" value="MEI5995883.1"/>
    <property type="molecule type" value="Genomic_DNA"/>
</dbReference>
<dbReference type="PROSITE" id="PS51257">
    <property type="entry name" value="PROKAR_LIPOPROTEIN"/>
    <property type="match status" value="1"/>
</dbReference>
<keyword evidence="2" id="KW-0789">Thiol protease inhibitor</keyword>
<feature type="domain" description="Proteinase inhibitor I42 chagasin" evidence="3">
    <location>
        <begin position="52"/>
        <end position="139"/>
    </location>
</feature>
<name>A0ABU8IKJ7_9BURK</name>
<evidence type="ECO:0000259" key="3">
    <source>
        <dbReference type="Pfam" id="PF09394"/>
    </source>
</evidence>